<dbReference type="EMBL" id="CP040812">
    <property type="protein sequence ID" value="QCY68352.1"/>
    <property type="molecule type" value="Genomic_DNA"/>
</dbReference>
<dbReference type="RefSeq" id="WP_139064927.1">
    <property type="nucleotide sequence ID" value="NZ_CP040812.1"/>
</dbReference>
<gene>
    <name evidence="2" type="ORF">FHG64_02495</name>
</gene>
<dbReference type="Proteomes" id="UP000309016">
    <property type="component" value="Chromosome"/>
</dbReference>
<keyword evidence="3" id="KW-1185">Reference proteome</keyword>
<sequence length="214" mass="24661">MKKFTLFLIVLLIANTVSAQVGWKPWIPPFGTHKSLNTPEKFEGSPYVEKEFVKGTILDNKGNSQEALLRYNAIEDIVEIKIHNDGETEVRVLPKIKELSYSVNDYTYVLEEFTTHKGEKINGYLIEYYKGDRYGLYGHPVPKATISQLETAHLDVKIEYYIMTEDGILQNVKLKNRDFRKVLPNSSELNNYLSSTQLKTPQDYAALLKWLHNS</sequence>
<reference evidence="2 3" key="1">
    <citation type="submission" date="2019-06" db="EMBL/GenBank/DDBJ databases">
        <title>Complete genome sequence of Antarcticibacterium flavum KCTC 52984T from an Antarctic marine sediment.</title>
        <authorList>
            <person name="Lee Y.M."/>
            <person name="Shin S.C."/>
        </authorList>
    </citation>
    <scope>NUCLEOTIDE SEQUENCE [LARGE SCALE GENOMIC DNA]</scope>
    <source>
        <strain evidence="2 3">KCTC 52984</strain>
    </source>
</reference>
<protein>
    <submittedName>
        <fullName evidence="2">Uncharacterized protein</fullName>
    </submittedName>
</protein>
<evidence type="ECO:0000256" key="1">
    <source>
        <dbReference type="SAM" id="SignalP"/>
    </source>
</evidence>
<keyword evidence="1" id="KW-0732">Signal</keyword>
<feature type="signal peptide" evidence="1">
    <location>
        <begin position="1"/>
        <end position="19"/>
    </location>
</feature>
<accession>A0A5B7X0Y3</accession>
<organism evidence="2 3">
    <name type="scientific">Antarcticibacterium flavum</name>
    <dbReference type="NCBI Taxonomy" id="2058175"/>
    <lineage>
        <taxon>Bacteria</taxon>
        <taxon>Pseudomonadati</taxon>
        <taxon>Bacteroidota</taxon>
        <taxon>Flavobacteriia</taxon>
        <taxon>Flavobacteriales</taxon>
        <taxon>Flavobacteriaceae</taxon>
        <taxon>Antarcticibacterium</taxon>
    </lineage>
</organism>
<feature type="chain" id="PRO_5022890980" evidence="1">
    <location>
        <begin position="20"/>
        <end position="214"/>
    </location>
</feature>
<dbReference type="OrthoDB" id="1441843at2"/>
<name>A0A5B7X0Y3_9FLAO</name>
<dbReference type="KEGG" id="afla:FHG64_02495"/>
<evidence type="ECO:0000313" key="2">
    <source>
        <dbReference type="EMBL" id="QCY68352.1"/>
    </source>
</evidence>
<proteinExistence type="predicted"/>
<dbReference type="AlphaFoldDB" id="A0A5B7X0Y3"/>
<evidence type="ECO:0000313" key="3">
    <source>
        <dbReference type="Proteomes" id="UP000309016"/>
    </source>
</evidence>